<sequence>MKGRHGGKRSGAGRPAGRKNAATLEQRGTIQEIARDYTDLAIRTLAEVAAKSENDSARVAAANHILDRGYGKATQAHRHAGPNGGPIPIVDLTRATDDQLDAIEAIFGPLAAAGGDDGGDPGGEGEASG</sequence>
<feature type="region of interest" description="Disordered" evidence="1">
    <location>
        <begin position="1"/>
        <end position="27"/>
    </location>
</feature>
<reference evidence="2 3" key="1">
    <citation type="submission" date="2018-05" db="EMBL/GenBank/DDBJ databases">
        <title>Complete Genome Sequence of Methylobacterium sp. 17Sr1-28.</title>
        <authorList>
            <person name="Srinivasan S."/>
        </authorList>
    </citation>
    <scope>NUCLEOTIDE SEQUENCE [LARGE SCALE GENOMIC DNA]</scope>
    <source>
        <strain evidence="2 3">17Sr1-28</strain>
    </source>
</reference>
<organism evidence="2 3">
    <name type="scientific">Methylobacterium terrae</name>
    <dbReference type="NCBI Taxonomy" id="2202827"/>
    <lineage>
        <taxon>Bacteria</taxon>
        <taxon>Pseudomonadati</taxon>
        <taxon>Pseudomonadota</taxon>
        <taxon>Alphaproteobacteria</taxon>
        <taxon>Hyphomicrobiales</taxon>
        <taxon>Methylobacteriaceae</taxon>
        <taxon>Methylobacterium</taxon>
    </lineage>
</organism>
<dbReference type="EMBL" id="CP029553">
    <property type="protein sequence ID" value="AWN47169.1"/>
    <property type="molecule type" value="Genomic_DNA"/>
</dbReference>
<protein>
    <recommendedName>
        <fullName evidence="4">DUF5681 domain-containing protein</fullName>
    </recommendedName>
</protein>
<keyword evidence="3" id="KW-1185">Reference proteome</keyword>
<dbReference type="AlphaFoldDB" id="A0A2U8WM10"/>
<evidence type="ECO:0000313" key="2">
    <source>
        <dbReference type="EMBL" id="AWN47169.1"/>
    </source>
</evidence>
<dbReference type="KEGG" id="mtea:DK419_13285"/>
<gene>
    <name evidence="2" type="ORF">DK419_13285</name>
</gene>
<accession>A0A2U8WM10</accession>
<proteinExistence type="predicted"/>
<dbReference type="RefSeq" id="WP_109959500.1">
    <property type="nucleotide sequence ID" value="NZ_CP029553.1"/>
</dbReference>
<evidence type="ECO:0000313" key="3">
    <source>
        <dbReference type="Proteomes" id="UP000245444"/>
    </source>
</evidence>
<evidence type="ECO:0000256" key="1">
    <source>
        <dbReference type="SAM" id="MobiDB-lite"/>
    </source>
</evidence>
<dbReference type="OrthoDB" id="8453986at2"/>
<evidence type="ECO:0008006" key="4">
    <source>
        <dbReference type="Google" id="ProtNLM"/>
    </source>
</evidence>
<dbReference type="Proteomes" id="UP000245444">
    <property type="component" value="Chromosome"/>
</dbReference>
<name>A0A2U8WM10_9HYPH</name>